<dbReference type="Proteomes" id="UP001597519">
    <property type="component" value="Unassembled WGS sequence"/>
</dbReference>
<evidence type="ECO:0000256" key="8">
    <source>
        <dbReference type="ARBA" id="ARBA00022679"/>
    </source>
</evidence>
<evidence type="ECO:0000256" key="9">
    <source>
        <dbReference type="ARBA" id="ARBA00022691"/>
    </source>
</evidence>
<keyword evidence="6 12" id="KW-0698">rRNA processing</keyword>
<evidence type="ECO:0000256" key="10">
    <source>
        <dbReference type="ARBA" id="ARBA00025699"/>
    </source>
</evidence>
<accession>A0ABW5WRV4</accession>
<evidence type="ECO:0000256" key="3">
    <source>
        <dbReference type="ARBA" id="ARBA00012328"/>
    </source>
</evidence>
<dbReference type="PANTHER" id="PTHR30027">
    <property type="entry name" value="RIBOSOMAL RNA SMALL SUBUNIT METHYLTRANSFERASE E"/>
    <property type="match status" value="1"/>
</dbReference>
<proteinExistence type="inferred from homology"/>
<evidence type="ECO:0000259" key="14">
    <source>
        <dbReference type="Pfam" id="PF20260"/>
    </source>
</evidence>
<dbReference type="Gene3D" id="3.40.1280.10">
    <property type="match status" value="1"/>
</dbReference>
<dbReference type="InterPro" id="IPR029028">
    <property type="entry name" value="Alpha/beta_knot_MTases"/>
</dbReference>
<dbReference type="EMBL" id="JBHUOQ010000001">
    <property type="protein sequence ID" value="MFD2829531.1"/>
    <property type="molecule type" value="Genomic_DNA"/>
</dbReference>
<evidence type="ECO:0000256" key="5">
    <source>
        <dbReference type="ARBA" id="ARBA00022490"/>
    </source>
</evidence>
<keyword evidence="7 12" id="KW-0489">Methyltransferase</keyword>
<reference evidence="16" key="1">
    <citation type="journal article" date="2019" name="Int. J. Syst. Evol. Microbiol.">
        <title>The Global Catalogue of Microorganisms (GCM) 10K type strain sequencing project: providing services to taxonomists for standard genome sequencing and annotation.</title>
        <authorList>
            <consortium name="The Broad Institute Genomics Platform"/>
            <consortium name="The Broad Institute Genome Sequencing Center for Infectious Disease"/>
            <person name="Wu L."/>
            <person name="Ma J."/>
        </authorList>
    </citation>
    <scope>NUCLEOTIDE SEQUENCE [LARGE SCALE GENOMIC DNA]</scope>
    <source>
        <strain evidence="16">KCTC 33575</strain>
    </source>
</reference>
<name>A0ABW5WRV4_9STAP</name>
<dbReference type="EC" id="2.1.1.193" evidence="3 12"/>
<dbReference type="InterPro" id="IPR006700">
    <property type="entry name" value="RsmE"/>
</dbReference>
<evidence type="ECO:0000313" key="16">
    <source>
        <dbReference type="Proteomes" id="UP001597519"/>
    </source>
</evidence>
<evidence type="ECO:0000256" key="7">
    <source>
        <dbReference type="ARBA" id="ARBA00022603"/>
    </source>
</evidence>
<organism evidence="15 16">
    <name type="scientific">Corticicoccus populi</name>
    <dbReference type="NCBI Taxonomy" id="1812821"/>
    <lineage>
        <taxon>Bacteria</taxon>
        <taxon>Bacillati</taxon>
        <taxon>Bacillota</taxon>
        <taxon>Bacilli</taxon>
        <taxon>Bacillales</taxon>
        <taxon>Staphylococcaceae</taxon>
        <taxon>Corticicoccus</taxon>
    </lineage>
</organism>
<keyword evidence="8 12" id="KW-0808">Transferase</keyword>
<dbReference type="InterPro" id="IPR046887">
    <property type="entry name" value="RsmE_PUA-like"/>
</dbReference>
<dbReference type="Pfam" id="PF04452">
    <property type="entry name" value="Methyltrans_RNA"/>
    <property type="match status" value="1"/>
</dbReference>
<dbReference type="Pfam" id="PF20260">
    <property type="entry name" value="PUA_4"/>
    <property type="match status" value="1"/>
</dbReference>
<dbReference type="PANTHER" id="PTHR30027:SF3">
    <property type="entry name" value="16S RRNA (URACIL(1498)-N(3))-METHYLTRANSFERASE"/>
    <property type="match status" value="1"/>
</dbReference>
<dbReference type="SUPFAM" id="SSF88697">
    <property type="entry name" value="PUA domain-like"/>
    <property type="match status" value="1"/>
</dbReference>
<evidence type="ECO:0000313" key="15">
    <source>
        <dbReference type="EMBL" id="MFD2829531.1"/>
    </source>
</evidence>
<keyword evidence="16" id="KW-1185">Reference proteome</keyword>
<dbReference type="SUPFAM" id="SSF75217">
    <property type="entry name" value="alpha/beta knot"/>
    <property type="match status" value="1"/>
</dbReference>
<sequence>MQRYFTNQILKTGGVLEVQKSDTHHMKNVMRFQPDDTFEMVDADKNVFICSVTEVNDSIQYKVVSQESSDTELPVKVRIICPLLKGEKFEWMLQKTTELGASEFVIYEADRSIVKLDDKKRQKRLQRYEKVVKEASEQSKRLVIPRISFAAKLNHVDVSGDEEVYFAYEDLSTDQSKALKKHMDNIESKKQIAFIFGPEGGFSEHEVKTAENFENVRLGTRILRAETAPLYFLSAVSLIVD</sequence>
<evidence type="ECO:0000256" key="6">
    <source>
        <dbReference type="ARBA" id="ARBA00022552"/>
    </source>
</evidence>
<evidence type="ECO:0000256" key="4">
    <source>
        <dbReference type="ARBA" id="ARBA00013673"/>
    </source>
</evidence>
<dbReference type="GO" id="GO:0032259">
    <property type="term" value="P:methylation"/>
    <property type="evidence" value="ECO:0007669"/>
    <property type="project" value="UniProtKB-KW"/>
</dbReference>
<comment type="function">
    <text evidence="10 12">Specifically methylates the N3 position of the uracil ring of uridine 1498 (m3U1498) in 16S rRNA. Acts on the fully assembled 30S ribosomal subunit.</text>
</comment>
<evidence type="ECO:0000256" key="11">
    <source>
        <dbReference type="ARBA" id="ARBA00047944"/>
    </source>
</evidence>
<protein>
    <recommendedName>
        <fullName evidence="4 12">Ribosomal RNA small subunit methyltransferase E</fullName>
        <ecNumber evidence="3 12">2.1.1.193</ecNumber>
    </recommendedName>
</protein>
<evidence type="ECO:0000259" key="13">
    <source>
        <dbReference type="Pfam" id="PF04452"/>
    </source>
</evidence>
<dbReference type="GO" id="GO:0008168">
    <property type="term" value="F:methyltransferase activity"/>
    <property type="evidence" value="ECO:0007669"/>
    <property type="project" value="UniProtKB-KW"/>
</dbReference>
<comment type="caution">
    <text evidence="15">The sequence shown here is derived from an EMBL/GenBank/DDBJ whole genome shotgun (WGS) entry which is preliminary data.</text>
</comment>
<evidence type="ECO:0000256" key="2">
    <source>
        <dbReference type="ARBA" id="ARBA00005528"/>
    </source>
</evidence>
<keyword evidence="9 12" id="KW-0949">S-adenosyl-L-methionine</keyword>
<feature type="domain" description="Ribosomal RNA small subunit methyltransferase E methyltransferase" evidence="13">
    <location>
        <begin position="72"/>
        <end position="236"/>
    </location>
</feature>
<feature type="domain" description="Ribosomal RNA small subunit methyltransferase E PUA-like" evidence="14">
    <location>
        <begin position="20"/>
        <end position="57"/>
    </location>
</feature>
<dbReference type="InterPro" id="IPR029026">
    <property type="entry name" value="tRNA_m1G_MTases_N"/>
</dbReference>
<comment type="similarity">
    <text evidence="2 12">Belongs to the RNA methyltransferase RsmE family.</text>
</comment>
<dbReference type="RefSeq" id="WP_377771608.1">
    <property type="nucleotide sequence ID" value="NZ_JBHUOQ010000001.1"/>
</dbReference>
<comment type="catalytic activity">
    <reaction evidence="11 12">
        <text>uridine(1498) in 16S rRNA + S-adenosyl-L-methionine = N(3)-methyluridine(1498) in 16S rRNA + S-adenosyl-L-homocysteine + H(+)</text>
        <dbReference type="Rhea" id="RHEA:42920"/>
        <dbReference type="Rhea" id="RHEA-COMP:10283"/>
        <dbReference type="Rhea" id="RHEA-COMP:10284"/>
        <dbReference type="ChEBI" id="CHEBI:15378"/>
        <dbReference type="ChEBI" id="CHEBI:57856"/>
        <dbReference type="ChEBI" id="CHEBI:59789"/>
        <dbReference type="ChEBI" id="CHEBI:65315"/>
        <dbReference type="ChEBI" id="CHEBI:74502"/>
        <dbReference type="EC" id="2.1.1.193"/>
    </reaction>
</comment>
<keyword evidence="5 12" id="KW-0963">Cytoplasm</keyword>
<dbReference type="NCBIfam" id="TIGR00046">
    <property type="entry name" value="RsmE family RNA methyltransferase"/>
    <property type="match status" value="1"/>
</dbReference>
<gene>
    <name evidence="15" type="ORF">ACFSX4_03560</name>
</gene>
<dbReference type="CDD" id="cd18084">
    <property type="entry name" value="RsmE-like"/>
    <property type="match status" value="1"/>
</dbReference>
<comment type="subcellular location">
    <subcellularLocation>
        <location evidence="1 12">Cytoplasm</location>
    </subcellularLocation>
</comment>
<dbReference type="PIRSF" id="PIRSF015601">
    <property type="entry name" value="MTase_slr0722"/>
    <property type="match status" value="1"/>
</dbReference>
<dbReference type="InterPro" id="IPR046886">
    <property type="entry name" value="RsmE_MTase_dom"/>
</dbReference>
<dbReference type="InterPro" id="IPR015947">
    <property type="entry name" value="PUA-like_sf"/>
</dbReference>
<evidence type="ECO:0000256" key="1">
    <source>
        <dbReference type="ARBA" id="ARBA00004496"/>
    </source>
</evidence>
<evidence type="ECO:0000256" key="12">
    <source>
        <dbReference type="PIRNR" id="PIRNR015601"/>
    </source>
</evidence>